<accession>A0ABQ9UV50</accession>
<dbReference type="EMBL" id="JASSZA010000010">
    <property type="protein sequence ID" value="KAK2100921.1"/>
    <property type="molecule type" value="Genomic_DNA"/>
</dbReference>
<dbReference type="PROSITE" id="PS50003">
    <property type="entry name" value="PH_DOMAIN"/>
    <property type="match status" value="1"/>
</dbReference>
<name>A0ABQ9UV50_SAGOE</name>
<keyword evidence="4" id="KW-1185">Reference proteome</keyword>
<sequence length="268" mass="29974">MTLSGSWGQEEPPLSQIPRAVRVASLLSEGEELSGDDQGDEDEDDHDYEGVPNGGWHTSSLSLPLPRPVAAPHPMDGPPGGATPISPVIKAGWLDKNPPQGSYIYQKRWVRLDANHLRYFDSNKDAYSKRFISVACISRVAAIGDQKFEVITNNRTFAFRAESDVERKEWMQALQQAMAEQRARARLSSAYLLGVPGSEQPDRAGSLELRGFKNKLYVAVVGDKVQLYKNREEYQLGIGITFIDMSVGNVKEVDRRSFDLTTPYRIFR</sequence>
<dbReference type="PANTHER" id="PTHR45899">
    <property type="entry name" value="RHO GTPASE ACTIVATING PROTEIN AT 15B, ISOFORM C"/>
    <property type="match status" value="1"/>
</dbReference>
<dbReference type="Gene3D" id="2.30.29.30">
    <property type="entry name" value="Pleckstrin-homology domain (PH domain)/Phosphotyrosine-binding domain (PTB)"/>
    <property type="match status" value="1"/>
</dbReference>
<dbReference type="InterPro" id="IPR052227">
    <property type="entry name" value="Arf-Rho-GAP_ANK-PH_domain"/>
</dbReference>
<feature type="domain" description="PH" evidence="2">
    <location>
        <begin position="87"/>
        <end position="179"/>
    </location>
</feature>
<proteinExistence type="predicted"/>
<evidence type="ECO:0000313" key="4">
    <source>
        <dbReference type="Proteomes" id="UP001266305"/>
    </source>
</evidence>
<dbReference type="Proteomes" id="UP001266305">
    <property type="component" value="Unassembled WGS sequence"/>
</dbReference>
<organism evidence="3 4">
    <name type="scientific">Saguinus oedipus</name>
    <name type="common">Cotton-top tamarin</name>
    <name type="synonym">Oedipomidas oedipus</name>
    <dbReference type="NCBI Taxonomy" id="9490"/>
    <lineage>
        <taxon>Eukaryota</taxon>
        <taxon>Metazoa</taxon>
        <taxon>Chordata</taxon>
        <taxon>Craniata</taxon>
        <taxon>Vertebrata</taxon>
        <taxon>Euteleostomi</taxon>
        <taxon>Mammalia</taxon>
        <taxon>Eutheria</taxon>
        <taxon>Euarchontoglires</taxon>
        <taxon>Primates</taxon>
        <taxon>Haplorrhini</taxon>
        <taxon>Platyrrhini</taxon>
        <taxon>Cebidae</taxon>
        <taxon>Callitrichinae</taxon>
        <taxon>Saguinus</taxon>
    </lineage>
</organism>
<evidence type="ECO:0000313" key="3">
    <source>
        <dbReference type="EMBL" id="KAK2100921.1"/>
    </source>
</evidence>
<protein>
    <submittedName>
        <fullName evidence="3">Arf-GAP with Rho-GAP domain, ANK repeat and PH domain-containing protein 1</fullName>
    </submittedName>
</protein>
<dbReference type="PANTHER" id="PTHR45899:SF3">
    <property type="entry name" value="ARF-GAP WITH RHO-GAP DOMAIN, ANK REPEAT AND PH DOMAIN-CONTAINING PROTEIN 1"/>
    <property type="match status" value="1"/>
</dbReference>
<comment type="caution">
    <text evidence="3">The sequence shown here is derived from an EMBL/GenBank/DDBJ whole genome shotgun (WGS) entry which is preliminary data.</text>
</comment>
<feature type="region of interest" description="Disordered" evidence="1">
    <location>
        <begin position="1"/>
        <end position="84"/>
    </location>
</feature>
<evidence type="ECO:0000259" key="2">
    <source>
        <dbReference type="PROSITE" id="PS50003"/>
    </source>
</evidence>
<dbReference type="Pfam" id="PF00169">
    <property type="entry name" value="PH"/>
    <property type="match status" value="1"/>
</dbReference>
<dbReference type="SUPFAM" id="SSF50729">
    <property type="entry name" value="PH domain-like"/>
    <property type="match status" value="1"/>
</dbReference>
<feature type="compositionally biased region" description="Acidic residues" evidence="1">
    <location>
        <begin position="29"/>
        <end position="47"/>
    </location>
</feature>
<reference evidence="3 4" key="1">
    <citation type="submission" date="2023-05" db="EMBL/GenBank/DDBJ databases">
        <title>B98-5 Cell Line De Novo Hybrid Assembly: An Optical Mapping Approach.</title>
        <authorList>
            <person name="Kananen K."/>
            <person name="Auerbach J.A."/>
            <person name="Kautto E."/>
            <person name="Blachly J.S."/>
        </authorList>
    </citation>
    <scope>NUCLEOTIDE SEQUENCE [LARGE SCALE GENOMIC DNA]</scope>
    <source>
        <strain evidence="3">B95-8</strain>
        <tissue evidence="3">Cell line</tissue>
    </source>
</reference>
<dbReference type="CDD" id="cd13253">
    <property type="entry name" value="PH1_ARAP"/>
    <property type="match status" value="1"/>
</dbReference>
<dbReference type="InterPro" id="IPR011993">
    <property type="entry name" value="PH-like_dom_sf"/>
</dbReference>
<dbReference type="SMART" id="SM00233">
    <property type="entry name" value="PH"/>
    <property type="match status" value="1"/>
</dbReference>
<dbReference type="InterPro" id="IPR001849">
    <property type="entry name" value="PH_domain"/>
</dbReference>
<feature type="compositionally biased region" description="Pro residues" evidence="1">
    <location>
        <begin position="65"/>
        <end position="77"/>
    </location>
</feature>
<gene>
    <name evidence="3" type="primary">ARAP1_2</name>
    <name evidence="3" type="ORF">P7K49_022269</name>
</gene>
<evidence type="ECO:0000256" key="1">
    <source>
        <dbReference type="SAM" id="MobiDB-lite"/>
    </source>
</evidence>